<feature type="binding site" evidence="13">
    <location>
        <position position="137"/>
    </location>
    <ligand>
        <name>ATP</name>
        <dbReference type="ChEBI" id="CHEBI:30616"/>
    </ligand>
</feature>
<dbReference type="EC" id="3.1.3.-" evidence="13"/>
<evidence type="ECO:0000259" key="14">
    <source>
        <dbReference type="PROSITE" id="PS51831"/>
    </source>
</evidence>
<dbReference type="GO" id="GO:0016791">
    <property type="term" value="F:phosphatase activity"/>
    <property type="evidence" value="ECO:0007669"/>
    <property type="project" value="UniProtKB-UniRule"/>
</dbReference>
<comment type="subunit">
    <text evidence="13">Monomer. Can also form homodimers and oligomers.</text>
</comment>
<dbReference type="GO" id="GO:0004112">
    <property type="term" value="F:cyclic-nucleotide phosphodiesterase activity"/>
    <property type="evidence" value="ECO:0007669"/>
    <property type="project" value="UniProtKB-UniRule"/>
</dbReference>
<comment type="function">
    <text evidence="13">Catalyzes the addition and repair of the essential 3'-terminal CCA sequence in tRNAs without using a nucleic acid template. Adds these three nucleotides in the order of C, C, and A to the tRNA nucleotide-73, using CTP and ATP as substrates and producing inorganic pyrophosphate. tRNA 3'-terminal CCA addition is required both for tRNA processing and repair. Also involved in tRNA surveillance by mediating tandem CCA addition to generate a CCACCA at the 3' terminus of unstable tRNAs. While stable tRNAs receive only 3'-terminal CCA, unstable tRNAs are marked with CCACCA and rapidly degraded.</text>
</comment>
<evidence type="ECO:0000256" key="12">
    <source>
        <dbReference type="ARBA" id="ARBA00023268"/>
    </source>
</evidence>
<sequence length="409" mass="46030">MQVYKVGGAVRDRLLGLPVTDVDRVVVGATTEEMLAKGFRPVGADFPVFLHPKTGEEYALARTERKSGRGYGGFTFYASPEVTLEEDLIRRDLTINAMAEDDQLNLTDPYHGQRDLEARILRHVSPAFAEDPLRVLRVARFAARYAGLGFTVADETMDLMRQLSESGELQALTAERSWKEISRALMEDHPQVFIQVLRDCGALKELMPEVDALFGVPQPETHHPEIDTGLHTLSVLEQSSLHKQPLTVRWACLLHDLGKGLTPEEEWPRHIAHEHTGLKLIKAVNERFKVPKDCQELALLVGQYHTHGHRALELKASTLLELLQSFDIYRRPQRFEEFIAACEMDARGRKGLEQRSYPQADYLRGAAKAAREVAVQPLLEQGFKGPELGEALKRERLKALKAYKEAATA</sequence>
<keyword evidence="7 13" id="KW-0692">RNA repair</keyword>
<comment type="cofactor">
    <cofactor evidence="13">
        <name>Ni(2+)</name>
        <dbReference type="ChEBI" id="CHEBI:49786"/>
    </cofactor>
    <text evidence="13">Nickel for phosphatase activity.</text>
</comment>
<dbReference type="NCBIfam" id="NF008137">
    <property type="entry name" value="PRK10885.1"/>
    <property type="match status" value="1"/>
</dbReference>
<keyword evidence="1 13" id="KW-0533">Nickel</keyword>
<evidence type="ECO:0000256" key="9">
    <source>
        <dbReference type="ARBA" id="ARBA00022840"/>
    </source>
</evidence>
<feature type="binding site" evidence="13">
    <location>
        <position position="91"/>
    </location>
    <ligand>
        <name>CTP</name>
        <dbReference type="ChEBI" id="CHEBI:37563"/>
    </ligand>
</feature>
<dbReference type="EC" id="2.7.7.72" evidence="13"/>
<dbReference type="PIRSF" id="PIRSF000813">
    <property type="entry name" value="CCA_bact"/>
    <property type="match status" value="1"/>
</dbReference>
<gene>
    <name evidence="13" type="primary">cca</name>
    <name evidence="15" type="ORF">ABHN08_21115</name>
</gene>
<feature type="binding site" evidence="13">
    <location>
        <position position="140"/>
    </location>
    <ligand>
        <name>CTP</name>
        <dbReference type="ChEBI" id="CHEBI:37563"/>
    </ligand>
</feature>
<keyword evidence="11 13" id="KW-0694">RNA-binding</keyword>
<keyword evidence="3 13" id="KW-0819">tRNA processing</keyword>
<dbReference type="InterPro" id="IPR043519">
    <property type="entry name" value="NT_sf"/>
</dbReference>
<feature type="binding site" evidence="13">
    <location>
        <position position="140"/>
    </location>
    <ligand>
        <name>ATP</name>
        <dbReference type="ChEBI" id="CHEBI:30616"/>
    </ligand>
</feature>
<evidence type="ECO:0000256" key="10">
    <source>
        <dbReference type="ARBA" id="ARBA00022842"/>
    </source>
</evidence>
<feature type="binding site" evidence="13">
    <location>
        <position position="8"/>
    </location>
    <ligand>
        <name>ATP</name>
        <dbReference type="ChEBI" id="CHEBI:30616"/>
    </ligand>
</feature>
<accession>A0AAU7ETS0</accession>
<dbReference type="InterPro" id="IPR003607">
    <property type="entry name" value="HD/PDEase_dom"/>
</dbReference>
<feature type="binding site" evidence="13">
    <location>
        <position position="91"/>
    </location>
    <ligand>
        <name>ATP</name>
        <dbReference type="ChEBI" id="CHEBI:30616"/>
    </ligand>
</feature>
<feature type="binding site" evidence="13">
    <location>
        <position position="21"/>
    </location>
    <ligand>
        <name>Mg(2+)</name>
        <dbReference type="ChEBI" id="CHEBI:18420"/>
    </ligand>
</feature>
<evidence type="ECO:0000256" key="6">
    <source>
        <dbReference type="ARBA" id="ARBA00022741"/>
    </source>
</evidence>
<feature type="domain" description="HD" evidence="14">
    <location>
        <begin position="228"/>
        <end position="329"/>
    </location>
</feature>
<dbReference type="PANTHER" id="PTHR47545">
    <property type="entry name" value="MULTIFUNCTIONAL CCA PROTEIN"/>
    <property type="match status" value="1"/>
</dbReference>
<dbReference type="Gene3D" id="1.10.3090.10">
    <property type="entry name" value="cca-adding enzyme, domain 2"/>
    <property type="match status" value="1"/>
</dbReference>
<organism evidence="15">
    <name type="scientific">Pseudomonas iranensis</name>
    <dbReference type="NCBI Taxonomy" id="2745503"/>
    <lineage>
        <taxon>Bacteria</taxon>
        <taxon>Pseudomonadati</taxon>
        <taxon>Pseudomonadota</taxon>
        <taxon>Gammaproteobacteria</taxon>
        <taxon>Pseudomonadales</taxon>
        <taxon>Pseudomonadaceae</taxon>
        <taxon>Pseudomonas</taxon>
    </lineage>
</organism>
<dbReference type="InterPro" id="IPR050124">
    <property type="entry name" value="tRNA_CCA-adding_enzyme"/>
</dbReference>
<dbReference type="GO" id="GO:0001680">
    <property type="term" value="P:tRNA 3'-terminal CCA addition"/>
    <property type="evidence" value="ECO:0007669"/>
    <property type="project" value="UniProtKB-UniRule"/>
</dbReference>
<comment type="similarity">
    <text evidence="13">Belongs to the tRNA nucleotidyltransferase/poly(A) polymerase family. Bacterial CCA-adding enzyme type 1 subfamily.</text>
</comment>
<dbReference type="GO" id="GO:0004810">
    <property type="term" value="F:CCA tRNA nucleotidyltransferase activity"/>
    <property type="evidence" value="ECO:0007669"/>
    <property type="project" value="UniProtKB-UniRule"/>
</dbReference>
<dbReference type="SUPFAM" id="SSF81301">
    <property type="entry name" value="Nucleotidyltransferase"/>
    <property type="match status" value="1"/>
</dbReference>
<evidence type="ECO:0000256" key="13">
    <source>
        <dbReference type="HAMAP-Rule" id="MF_01261"/>
    </source>
</evidence>
<evidence type="ECO:0000256" key="7">
    <source>
        <dbReference type="ARBA" id="ARBA00022800"/>
    </source>
</evidence>
<feature type="binding site" evidence="13">
    <location>
        <position position="23"/>
    </location>
    <ligand>
        <name>Mg(2+)</name>
        <dbReference type="ChEBI" id="CHEBI:18420"/>
    </ligand>
</feature>
<dbReference type="InterPro" id="IPR006674">
    <property type="entry name" value="HD_domain"/>
</dbReference>
<dbReference type="PROSITE" id="PS51831">
    <property type="entry name" value="HD"/>
    <property type="match status" value="1"/>
</dbReference>
<feature type="binding site" evidence="13">
    <location>
        <position position="11"/>
    </location>
    <ligand>
        <name>ATP</name>
        <dbReference type="ChEBI" id="CHEBI:30616"/>
    </ligand>
</feature>
<comment type="cofactor">
    <cofactor evidence="13">
        <name>Mg(2+)</name>
        <dbReference type="ChEBI" id="CHEBI:18420"/>
    </cofactor>
    <text evidence="13">Magnesium is required for nucleotidyltransferase activity.</text>
</comment>
<dbReference type="InterPro" id="IPR002646">
    <property type="entry name" value="PolA_pol_head_dom"/>
</dbReference>
<comment type="domain">
    <text evidence="13">Comprises two domains: an N-terminal domain containing the nucleotidyltransferase activity and a C-terminal HD domain associated with both phosphodiesterase and phosphatase activities.</text>
</comment>
<feature type="binding site" evidence="13">
    <location>
        <position position="137"/>
    </location>
    <ligand>
        <name>CTP</name>
        <dbReference type="ChEBI" id="CHEBI:37563"/>
    </ligand>
</feature>
<dbReference type="CDD" id="cd00077">
    <property type="entry name" value="HDc"/>
    <property type="match status" value="1"/>
</dbReference>
<feature type="binding site" evidence="13">
    <location>
        <position position="11"/>
    </location>
    <ligand>
        <name>CTP</name>
        <dbReference type="ChEBI" id="CHEBI:37563"/>
    </ligand>
</feature>
<keyword evidence="2 13" id="KW-0808">Transferase</keyword>
<name>A0AAU7ETS0_9PSED</name>
<evidence type="ECO:0000313" key="15">
    <source>
        <dbReference type="EMBL" id="XBL95146.1"/>
    </source>
</evidence>
<dbReference type="GO" id="GO:0000049">
    <property type="term" value="F:tRNA binding"/>
    <property type="evidence" value="ECO:0007669"/>
    <property type="project" value="UniProtKB-UniRule"/>
</dbReference>
<dbReference type="AlphaFoldDB" id="A0AAU7ETS0"/>
<dbReference type="PANTHER" id="PTHR47545:SF1">
    <property type="entry name" value="MULTIFUNCTIONAL CCA PROTEIN"/>
    <property type="match status" value="1"/>
</dbReference>
<dbReference type="Pfam" id="PF12627">
    <property type="entry name" value="PolyA_pol_RNAbd"/>
    <property type="match status" value="1"/>
</dbReference>
<dbReference type="GO" id="GO:0005524">
    <property type="term" value="F:ATP binding"/>
    <property type="evidence" value="ECO:0007669"/>
    <property type="project" value="UniProtKB-UniRule"/>
</dbReference>
<comment type="catalytic activity">
    <reaction evidence="13">
        <text>a tRNA precursor + 2 CTP + ATP = a tRNA with a 3' CCA end + 3 diphosphate</text>
        <dbReference type="Rhea" id="RHEA:14433"/>
        <dbReference type="Rhea" id="RHEA-COMP:10465"/>
        <dbReference type="Rhea" id="RHEA-COMP:10468"/>
        <dbReference type="ChEBI" id="CHEBI:30616"/>
        <dbReference type="ChEBI" id="CHEBI:33019"/>
        <dbReference type="ChEBI" id="CHEBI:37563"/>
        <dbReference type="ChEBI" id="CHEBI:74896"/>
        <dbReference type="ChEBI" id="CHEBI:83071"/>
        <dbReference type="EC" id="2.7.7.72"/>
    </reaction>
</comment>
<keyword evidence="12 13" id="KW-0511">Multifunctional enzyme</keyword>
<dbReference type="Gene3D" id="3.30.460.10">
    <property type="entry name" value="Beta Polymerase, domain 2"/>
    <property type="match status" value="1"/>
</dbReference>
<dbReference type="FunFam" id="1.10.3090.10:FF:000001">
    <property type="entry name" value="Multifunctional CCA protein"/>
    <property type="match status" value="1"/>
</dbReference>
<dbReference type="InterPro" id="IPR032828">
    <property type="entry name" value="PolyA_RNA-bd"/>
</dbReference>
<comment type="miscellaneous">
    <text evidence="13">A single active site specifically recognizes both ATP and CTP and is responsible for their addition.</text>
</comment>
<feature type="binding site" evidence="13">
    <location>
        <position position="8"/>
    </location>
    <ligand>
        <name>CTP</name>
        <dbReference type="ChEBI" id="CHEBI:37563"/>
    </ligand>
</feature>
<dbReference type="HAMAP" id="MF_01261">
    <property type="entry name" value="CCA_bact_type1"/>
    <property type="match status" value="1"/>
</dbReference>
<keyword evidence="4 13" id="KW-0548">Nucleotidyltransferase</keyword>
<evidence type="ECO:0000256" key="8">
    <source>
        <dbReference type="ARBA" id="ARBA00022801"/>
    </source>
</evidence>
<reference evidence="15" key="1">
    <citation type="submission" date="2024-05" db="EMBL/GenBank/DDBJ databases">
        <title>Draft genome sequence of Pseudomonas iranensis M7D1.</title>
        <authorList>
            <person name="Miller S.L."/>
            <person name="Nsubuga A."/>
            <person name="Lu N."/>
            <person name="King J."/>
            <person name="Shears P."/>
            <person name="Lawson P.A."/>
        </authorList>
    </citation>
    <scope>NUCLEOTIDE SEQUENCE</scope>
    <source>
        <strain evidence="15">M7D1</strain>
    </source>
</reference>
<dbReference type="SUPFAM" id="SSF81891">
    <property type="entry name" value="Poly A polymerase C-terminal region-like"/>
    <property type="match status" value="1"/>
</dbReference>
<dbReference type="EC" id="3.1.4.-" evidence="13"/>
<keyword evidence="9 13" id="KW-0067">ATP-binding</keyword>
<keyword evidence="10 13" id="KW-0460">Magnesium</keyword>
<evidence type="ECO:0000256" key="3">
    <source>
        <dbReference type="ARBA" id="ARBA00022694"/>
    </source>
</evidence>
<keyword evidence="8 13" id="KW-0378">Hydrolase</keyword>
<dbReference type="Pfam" id="PF01966">
    <property type="entry name" value="HD"/>
    <property type="match status" value="1"/>
</dbReference>
<dbReference type="GO" id="GO:0042245">
    <property type="term" value="P:RNA repair"/>
    <property type="evidence" value="ECO:0007669"/>
    <property type="project" value="UniProtKB-KW"/>
</dbReference>
<keyword evidence="6 13" id="KW-0547">Nucleotide-binding</keyword>
<dbReference type="EMBL" id="CP157354">
    <property type="protein sequence ID" value="XBL95146.1"/>
    <property type="molecule type" value="Genomic_DNA"/>
</dbReference>
<evidence type="ECO:0000256" key="4">
    <source>
        <dbReference type="ARBA" id="ARBA00022695"/>
    </source>
</evidence>
<proteinExistence type="inferred from homology"/>
<dbReference type="HAMAP" id="MF_01262">
    <property type="entry name" value="CCA_bact_type2"/>
    <property type="match status" value="1"/>
</dbReference>
<dbReference type="Pfam" id="PF01743">
    <property type="entry name" value="PolyA_pol"/>
    <property type="match status" value="1"/>
</dbReference>
<comment type="catalytic activity">
    <reaction evidence="13">
        <text>a tRNA with a 3' CCA end + 2 CTP + ATP = a tRNA with a 3' CCACCA end + 3 diphosphate</text>
        <dbReference type="Rhea" id="RHEA:76235"/>
        <dbReference type="Rhea" id="RHEA-COMP:10468"/>
        <dbReference type="Rhea" id="RHEA-COMP:18655"/>
        <dbReference type="ChEBI" id="CHEBI:30616"/>
        <dbReference type="ChEBI" id="CHEBI:33019"/>
        <dbReference type="ChEBI" id="CHEBI:37563"/>
        <dbReference type="ChEBI" id="CHEBI:83071"/>
        <dbReference type="ChEBI" id="CHEBI:195187"/>
    </reaction>
</comment>
<dbReference type="InterPro" id="IPR012006">
    <property type="entry name" value="CCA_bact"/>
</dbReference>
<dbReference type="GO" id="GO:0000287">
    <property type="term" value="F:magnesium ion binding"/>
    <property type="evidence" value="ECO:0007669"/>
    <property type="project" value="UniProtKB-UniRule"/>
</dbReference>
<keyword evidence="5 13" id="KW-0479">Metal-binding</keyword>
<protein>
    <recommendedName>
        <fullName evidence="13">Multifunctional CCA protein</fullName>
    </recommendedName>
    <domain>
        <recommendedName>
            <fullName evidence="13">CCA-adding enzyme</fullName>
            <ecNumber evidence="13">2.7.7.72</ecNumber>
        </recommendedName>
        <alternativeName>
            <fullName evidence="13">CCA tRNA nucleotidyltransferase</fullName>
        </alternativeName>
        <alternativeName>
            <fullName evidence="13">tRNA CCA-pyrophosphorylase</fullName>
        </alternativeName>
        <alternativeName>
            <fullName evidence="13">tRNA adenylyl-/cytidylyl-transferase</fullName>
        </alternativeName>
        <alternativeName>
            <fullName evidence="13">tRNA nucleotidyltransferase</fullName>
        </alternativeName>
        <alternativeName>
            <fullName evidence="13">tRNA-NT</fullName>
        </alternativeName>
    </domain>
    <domain>
        <recommendedName>
            <fullName evidence="13">2'-nucleotidase</fullName>
            <ecNumber evidence="13">3.1.3.-</ecNumber>
        </recommendedName>
    </domain>
    <domain>
        <recommendedName>
            <fullName evidence="13">2',3'-cyclic phosphodiesterase</fullName>
            <ecNumber evidence="13">3.1.4.-</ecNumber>
        </recommendedName>
    </domain>
    <domain>
        <recommendedName>
            <fullName evidence="13">Phosphatase</fullName>
        </recommendedName>
    </domain>
</protein>
<evidence type="ECO:0000256" key="2">
    <source>
        <dbReference type="ARBA" id="ARBA00022679"/>
    </source>
</evidence>
<evidence type="ECO:0000256" key="1">
    <source>
        <dbReference type="ARBA" id="ARBA00022596"/>
    </source>
</evidence>
<evidence type="ECO:0000256" key="5">
    <source>
        <dbReference type="ARBA" id="ARBA00022723"/>
    </source>
</evidence>
<evidence type="ECO:0000256" key="11">
    <source>
        <dbReference type="ARBA" id="ARBA00022884"/>
    </source>
</evidence>